<organism evidence="1 2">
    <name type="scientific">Bariatricus massiliensis</name>
    <dbReference type="NCBI Taxonomy" id="1745713"/>
    <lineage>
        <taxon>Bacteria</taxon>
        <taxon>Bacillati</taxon>
        <taxon>Bacillota</taxon>
        <taxon>Clostridia</taxon>
        <taxon>Lachnospirales</taxon>
        <taxon>Lachnospiraceae</taxon>
        <taxon>Bariatricus</taxon>
    </lineage>
</organism>
<gene>
    <name evidence="1" type="ORF">LIZ65_10480</name>
</gene>
<comment type="caution">
    <text evidence="1">The sequence shown here is derived from an EMBL/GenBank/DDBJ whole genome shotgun (WGS) entry which is preliminary data.</text>
</comment>
<dbReference type="RefSeq" id="WP_066737106.1">
    <property type="nucleotide sequence ID" value="NZ_JAJCIQ010000006.1"/>
</dbReference>
<evidence type="ECO:0000313" key="2">
    <source>
        <dbReference type="Proteomes" id="UP001299546"/>
    </source>
</evidence>
<dbReference type="Proteomes" id="UP001299546">
    <property type="component" value="Unassembled WGS sequence"/>
</dbReference>
<protein>
    <submittedName>
        <fullName evidence="1">Uncharacterized protein</fullName>
    </submittedName>
</protein>
<name>A0ABS8DH13_9FIRM</name>
<evidence type="ECO:0000313" key="1">
    <source>
        <dbReference type="EMBL" id="MCB7387712.1"/>
    </source>
</evidence>
<accession>A0ABS8DH13</accession>
<keyword evidence="2" id="KW-1185">Reference proteome</keyword>
<sequence length="87" mass="10139">MNIRAKINKLQLFLAINGVELKINQYQHYSEEQKRMKNIYCICTPVYDNLINAKRNRQLFSTSSQIDIIQIFAMMAKEVMRVARAGG</sequence>
<proteinExistence type="predicted"/>
<dbReference type="EMBL" id="JAJCIS010000005">
    <property type="protein sequence ID" value="MCB7387712.1"/>
    <property type="molecule type" value="Genomic_DNA"/>
</dbReference>
<reference evidence="1 2" key="1">
    <citation type="submission" date="2021-10" db="EMBL/GenBank/DDBJ databases">
        <title>Collection of gut derived symbiotic bacterial strains cultured from healthy donors.</title>
        <authorList>
            <person name="Lin H."/>
            <person name="Littmann E."/>
            <person name="Kohout C."/>
            <person name="Pamer E.G."/>
        </authorList>
    </citation>
    <scope>NUCLEOTIDE SEQUENCE [LARGE SCALE GENOMIC DNA]</scope>
    <source>
        <strain evidence="1 2">DFI.1.165</strain>
    </source>
</reference>